<evidence type="ECO:0000256" key="3">
    <source>
        <dbReference type="ARBA" id="ARBA00022448"/>
    </source>
</evidence>
<keyword evidence="9 10" id="KW-0472">Membrane</keyword>
<dbReference type="GO" id="GO:0000064">
    <property type="term" value="F:L-ornithine transmembrane transporter activity"/>
    <property type="evidence" value="ECO:0007669"/>
    <property type="project" value="TreeGrafter"/>
</dbReference>
<dbReference type="EMBL" id="AZGZ01000036">
    <property type="protein sequence ID" value="KZZ87283.1"/>
    <property type="molecule type" value="Genomic_DNA"/>
</dbReference>
<accession>A0A162I138</accession>
<name>A0A162I138_9EURO</name>
<evidence type="ECO:0000256" key="5">
    <source>
        <dbReference type="ARBA" id="ARBA00022737"/>
    </source>
</evidence>
<dbReference type="VEuPathDB" id="FungiDB:AAP_05807"/>
<reference evidence="12 13" key="1">
    <citation type="journal article" date="2016" name="Genome Biol. Evol.">
        <title>Divergent and convergent evolution of fungal pathogenicity.</title>
        <authorList>
            <person name="Shang Y."/>
            <person name="Xiao G."/>
            <person name="Zheng P."/>
            <person name="Cen K."/>
            <person name="Zhan S."/>
            <person name="Wang C."/>
        </authorList>
    </citation>
    <scope>NUCLEOTIDE SEQUENCE [LARGE SCALE GENOMIC DNA]</scope>
    <source>
        <strain evidence="12 13">ARSEF 7405</strain>
    </source>
</reference>
<evidence type="ECO:0000256" key="10">
    <source>
        <dbReference type="PROSITE-ProRule" id="PRU00282"/>
    </source>
</evidence>
<evidence type="ECO:0000256" key="9">
    <source>
        <dbReference type="ARBA" id="ARBA00023136"/>
    </source>
</evidence>
<dbReference type="AlphaFoldDB" id="A0A162I138"/>
<organism evidence="12 13">
    <name type="scientific">Ascosphaera apis ARSEF 7405</name>
    <dbReference type="NCBI Taxonomy" id="392613"/>
    <lineage>
        <taxon>Eukaryota</taxon>
        <taxon>Fungi</taxon>
        <taxon>Dikarya</taxon>
        <taxon>Ascomycota</taxon>
        <taxon>Pezizomycotina</taxon>
        <taxon>Eurotiomycetes</taxon>
        <taxon>Eurotiomycetidae</taxon>
        <taxon>Onygenales</taxon>
        <taxon>Ascosphaeraceae</taxon>
        <taxon>Ascosphaera</taxon>
    </lineage>
</organism>
<feature type="repeat" description="Solcar" evidence="10">
    <location>
        <begin position="137"/>
        <end position="228"/>
    </location>
</feature>
<dbReference type="InterPro" id="IPR050567">
    <property type="entry name" value="Mitochondrial_Carrier"/>
</dbReference>
<comment type="subcellular location">
    <subcellularLocation>
        <location evidence="1">Mitochondrion membrane</location>
        <topology evidence="1">Multi-pass membrane protein</topology>
    </subcellularLocation>
</comment>
<keyword evidence="13" id="KW-1185">Reference proteome</keyword>
<keyword evidence="6" id="KW-0999">Mitochondrion inner membrane</keyword>
<keyword evidence="4 10" id="KW-0812">Transmembrane</keyword>
<comment type="similarity">
    <text evidence="2 11">Belongs to the mitochondrial carrier (TC 2.A.29) family.</text>
</comment>
<evidence type="ECO:0000313" key="13">
    <source>
        <dbReference type="Proteomes" id="UP000242877"/>
    </source>
</evidence>
<evidence type="ECO:0000313" key="12">
    <source>
        <dbReference type="EMBL" id="KZZ87283.1"/>
    </source>
</evidence>
<dbReference type="OrthoDB" id="2139348at2759"/>
<dbReference type="GO" id="GO:0031966">
    <property type="term" value="C:mitochondrial membrane"/>
    <property type="evidence" value="ECO:0007669"/>
    <property type="project" value="UniProtKB-SubCell"/>
</dbReference>
<dbReference type="PROSITE" id="PS50920">
    <property type="entry name" value="SOLCAR"/>
    <property type="match status" value="3"/>
</dbReference>
<dbReference type="Pfam" id="PF00153">
    <property type="entry name" value="Mito_carr"/>
    <property type="match status" value="3"/>
</dbReference>
<evidence type="ECO:0000256" key="11">
    <source>
        <dbReference type="RuleBase" id="RU000488"/>
    </source>
</evidence>
<dbReference type="FunFam" id="1.50.40.10:FF:000109">
    <property type="entry name" value="Ornithine carrier protein AmcA/Ort1"/>
    <property type="match status" value="1"/>
</dbReference>
<evidence type="ECO:0000256" key="8">
    <source>
        <dbReference type="ARBA" id="ARBA00023128"/>
    </source>
</evidence>
<dbReference type="InterPro" id="IPR018108">
    <property type="entry name" value="MCP_transmembrane"/>
</dbReference>
<dbReference type="GO" id="GO:1990575">
    <property type="term" value="P:mitochondrial L-ornithine transmembrane transport"/>
    <property type="evidence" value="ECO:0007669"/>
    <property type="project" value="TreeGrafter"/>
</dbReference>
<evidence type="ECO:0000256" key="4">
    <source>
        <dbReference type="ARBA" id="ARBA00022692"/>
    </source>
</evidence>
<sequence length="361" mass="39930">MEGFAPNIPVPMENVPAATTAAHISEKPPQSTENASLEAAKDIIYGSIAGITGKLIEYPFDTIKVRLQSQPDGAPLQYRGPLDCFQQSFRSGGIYSLYRGIGAPMFGAAVETSGLFFSYRFTQDILQKTVYKDTPDLPLHMLLFCGSASGAFISLLLTPVELVKCKMQVPGAGHAVGDRSAPGPVKIISQIFKQEGILGFWRGQLGTFIRETGGSASWFGAYEGVSLFFKNKIRHHHHHQQQHAEKTQTTGQQDLKSIQLPVYQQMLAGAAAGVSYNFTFYPVDTIKSRLQTEDISRIPTHDPEAAMRWKRERTFWKVGKTLYRERGVRGLYQGCGITCVRAAPSSAFIFTVFEALRYYIG</sequence>
<evidence type="ECO:0000256" key="7">
    <source>
        <dbReference type="ARBA" id="ARBA00022989"/>
    </source>
</evidence>
<gene>
    <name evidence="12" type="ORF">AAP_05807</name>
</gene>
<feature type="repeat" description="Solcar" evidence="10">
    <location>
        <begin position="260"/>
        <end position="359"/>
    </location>
</feature>
<evidence type="ECO:0000256" key="6">
    <source>
        <dbReference type="ARBA" id="ARBA00022792"/>
    </source>
</evidence>
<proteinExistence type="inferred from homology"/>
<dbReference type="PANTHER" id="PTHR45624">
    <property type="entry name" value="MITOCHONDRIAL BASIC AMINO ACIDS TRANSPORTER-RELATED"/>
    <property type="match status" value="1"/>
</dbReference>
<evidence type="ECO:0000256" key="1">
    <source>
        <dbReference type="ARBA" id="ARBA00004225"/>
    </source>
</evidence>
<evidence type="ECO:0000256" key="2">
    <source>
        <dbReference type="ARBA" id="ARBA00006375"/>
    </source>
</evidence>
<keyword evidence="8" id="KW-0496">Mitochondrion</keyword>
<dbReference type="InterPro" id="IPR023395">
    <property type="entry name" value="MCP_dom_sf"/>
</dbReference>
<keyword evidence="5" id="KW-0677">Repeat</keyword>
<comment type="caution">
    <text evidence="12">The sequence shown here is derived from an EMBL/GenBank/DDBJ whole genome shotgun (WGS) entry which is preliminary data.</text>
</comment>
<dbReference type="Proteomes" id="UP000242877">
    <property type="component" value="Unassembled WGS sequence"/>
</dbReference>
<protein>
    <submittedName>
        <fullName evidence="12">Amino-acid transporter arg-13</fullName>
    </submittedName>
</protein>
<dbReference type="PANTHER" id="PTHR45624:SF31">
    <property type="entry name" value="MITOCHONDRIAL ORNITHINE TRANSPORTER 1"/>
    <property type="match status" value="1"/>
</dbReference>
<dbReference type="SUPFAM" id="SSF103506">
    <property type="entry name" value="Mitochondrial carrier"/>
    <property type="match status" value="1"/>
</dbReference>
<feature type="repeat" description="Solcar" evidence="10">
    <location>
        <begin position="37"/>
        <end position="125"/>
    </location>
</feature>
<keyword evidence="3 11" id="KW-0813">Transport</keyword>
<dbReference type="Gene3D" id="1.50.40.10">
    <property type="entry name" value="Mitochondrial carrier domain"/>
    <property type="match status" value="2"/>
</dbReference>
<keyword evidence="7" id="KW-1133">Transmembrane helix</keyword>